<reference evidence="1" key="1">
    <citation type="submission" date="2023-06" db="EMBL/GenBank/DDBJ databases">
        <title>Genome-scale phylogeny and comparative genomics of the fungal order Sordariales.</title>
        <authorList>
            <consortium name="Lawrence Berkeley National Laboratory"/>
            <person name="Hensen N."/>
            <person name="Bonometti L."/>
            <person name="Westerberg I."/>
            <person name="Brannstrom I.O."/>
            <person name="Guillou S."/>
            <person name="Cros-Aarteil S."/>
            <person name="Calhoun S."/>
            <person name="Haridas S."/>
            <person name="Kuo A."/>
            <person name="Mondo S."/>
            <person name="Pangilinan J."/>
            <person name="Riley R."/>
            <person name="LaButti K."/>
            <person name="Andreopoulos B."/>
            <person name="Lipzen A."/>
            <person name="Chen C."/>
            <person name="Yanf M."/>
            <person name="Daum C."/>
            <person name="Ng V."/>
            <person name="Clum A."/>
            <person name="Steindorff A."/>
            <person name="Ohm R."/>
            <person name="Martin F."/>
            <person name="Silar P."/>
            <person name="Natvig D."/>
            <person name="Lalanne C."/>
            <person name="Gautier V."/>
            <person name="Ament-velasquez S.L."/>
            <person name="Kruys A."/>
            <person name="Hutchinson M.I."/>
            <person name="Powell A.J."/>
            <person name="Barry K."/>
            <person name="Miller A.N."/>
            <person name="Grigoriev I.V."/>
            <person name="Debuchy R."/>
            <person name="Gladieux P."/>
            <person name="Thoren M.H."/>
            <person name="Johannesson H."/>
        </authorList>
    </citation>
    <scope>NUCLEOTIDE SEQUENCE</scope>
    <source>
        <strain evidence="1">SMH3391-2</strain>
    </source>
</reference>
<gene>
    <name evidence="1" type="ORF">B0T17DRAFT_466405</name>
</gene>
<dbReference type="EMBL" id="JAULSR010000010">
    <property type="protein sequence ID" value="KAK0610379.1"/>
    <property type="molecule type" value="Genomic_DNA"/>
</dbReference>
<sequence length="206" mass="22433">PSGPARLRILGATWGGIIVTAELQGMITVETFEALTLNMHTIHTKLLPDPAIGTIKTLVVLYQYDDGDGEMRLLNATQFAPHITVKITPTAHLDEEAKVLFDPVGGDGVEGGQGGGGQQQVEIVAVLYGTGRIQTPSVLEELIGYFEGRRGQIRLTDGFFRTNTWVGVKKSWTVFFRLRGVAGVSDKVRCVTGVENGALEVPWWRD</sequence>
<feature type="non-terminal residue" evidence="1">
    <location>
        <position position="206"/>
    </location>
</feature>
<feature type="non-terminal residue" evidence="1">
    <location>
        <position position="1"/>
    </location>
</feature>
<proteinExistence type="predicted"/>
<accession>A0AA39U3M0</accession>
<dbReference type="AlphaFoldDB" id="A0AA39U3M0"/>
<comment type="caution">
    <text evidence="1">The sequence shown here is derived from an EMBL/GenBank/DDBJ whole genome shotgun (WGS) entry which is preliminary data.</text>
</comment>
<dbReference type="Proteomes" id="UP001174934">
    <property type="component" value="Unassembled WGS sequence"/>
</dbReference>
<evidence type="ECO:0000313" key="2">
    <source>
        <dbReference type="Proteomes" id="UP001174934"/>
    </source>
</evidence>
<organism evidence="1 2">
    <name type="scientific">Bombardia bombarda</name>
    <dbReference type="NCBI Taxonomy" id="252184"/>
    <lineage>
        <taxon>Eukaryota</taxon>
        <taxon>Fungi</taxon>
        <taxon>Dikarya</taxon>
        <taxon>Ascomycota</taxon>
        <taxon>Pezizomycotina</taxon>
        <taxon>Sordariomycetes</taxon>
        <taxon>Sordariomycetidae</taxon>
        <taxon>Sordariales</taxon>
        <taxon>Lasiosphaeriaceae</taxon>
        <taxon>Bombardia</taxon>
    </lineage>
</organism>
<evidence type="ECO:0000313" key="1">
    <source>
        <dbReference type="EMBL" id="KAK0610379.1"/>
    </source>
</evidence>
<keyword evidence="2" id="KW-1185">Reference proteome</keyword>
<protein>
    <submittedName>
        <fullName evidence="1">Uncharacterized protein</fullName>
    </submittedName>
</protein>
<name>A0AA39U3M0_9PEZI</name>